<dbReference type="Proteomes" id="UP000311919">
    <property type="component" value="Unassembled WGS sequence"/>
</dbReference>
<dbReference type="EMBL" id="SKCS01000451">
    <property type="protein sequence ID" value="TNN06746.1"/>
    <property type="molecule type" value="Genomic_DNA"/>
</dbReference>
<accession>A0A4Z2CR80</accession>
<evidence type="ECO:0000313" key="2">
    <source>
        <dbReference type="EMBL" id="TNN06746.1"/>
    </source>
</evidence>
<gene>
    <name evidence="2" type="ORF">EWB00_008192</name>
</gene>
<keyword evidence="3" id="KW-1185">Reference proteome</keyword>
<organism evidence="2 3">
    <name type="scientific">Schistosoma japonicum</name>
    <name type="common">Blood fluke</name>
    <dbReference type="NCBI Taxonomy" id="6182"/>
    <lineage>
        <taxon>Eukaryota</taxon>
        <taxon>Metazoa</taxon>
        <taxon>Spiralia</taxon>
        <taxon>Lophotrochozoa</taxon>
        <taxon>Platyhelminthes</taxon>
        <taxon>Trematoda</taxon>
        <taxon>Digenea</taxon>
        <taxon>Strigeidida</taxon>
        <taxon>Schistosomatoidea</taxon>
        <taxon>Schistosomatidae</taxon>
        <taxon>Schistosoma</taxon>
    </lineage>
</organism>
<evidence type="ECO:0000256" key="1">
    <source>
        <dbReference type="SAM" id="MobiDB-lite"/>
    </source>
</evidence>
<name>A0A4Z2CR80_SCHJA</name>
<sequence>MLSTTIINKRNCGLISEEPRGKKHFNQAHKRTSLFGSENEPQYFENPFEENFRYPARLNQRVDNYLMNESANKQSTAFCPTKQEGSVTNSFVPKQNVRELINSKIHDTPLENGDSNFLKDRNEESELNVLKPQAEEDADTKILDTENLGENPQSHTDGNIEDSEINYLIQAAKERAKQKELDRQNINESPLSPGTSEKHNRNSEYRKKLLNAPWYTSPEEGIGSEDVEKYNSRSAKLISSSLQKMSKSKSITQQDFPRYSLQELKECRQRIHHGNKESLNWPFREASRETNQEEELKRSHYHRSSAVIGQGFIEEFGPKSSFLNNKRPVSGYFVTYVANNRLVQNQFFLSMVCKLQT</sequence>
<feature type="compositionally biased region" description="Basic and acidic residues" evidence="1">
    <location>
        <begin position="175"/>
        <end position="185"/>
    </location>
</feature>
<evidence type="ECO:0000313" key="3">
    <source>
        <dbReference type="Proteomes" id="UP000311919"/>
    </source>
</evidence>
<proteinExistence type="predicted"/>
<reference evidence="2 3" key="1">
    <citation type="submission" date="2019-03" db="EMBL/GenBank/DDBJ databases">
        <title>An improved genome assembly of the fluke Schistosoma japonicum.</title>
        <authorList>
            <person name="Hu W."/>
            <person name="Luo F."/>
            <person name="Yin M."/>
            <person name="Mo X."/>
            <person name="Sun C."/>
            <person name="Wu Q."/>
            <person name="Zhu B."/>
            <person name="Xiang M."/>
            <person name="Wang J."/>
            <person name="Wang Y."/>
            <person name="Zhang T."/>
            <person name="Xu B."/>
            <person name="Zheng H."/>
            <person name="Feng Z."/>
        </authorList>
    </citation>
    <scope>NUCLEOTIDE SEQUENCE [LARGE SCALE GENOMIC DNA]</scope>
    <source>
        <strain evidence="2">HuSjv2</strain>
        <tissue evidence="2">Worms</tissue>
    </source>
</reference>
<dbReference type="OrthoDB" id="6232783at2759"/>
<dbReference type="AlphaFoldDB" id="A0A4Z2CR80"/>
<comment type="caution">
    <text evidence="2">The sequence shown here is derived from an EMBL/GenBank/DDBJ whole genome shotgun (WGS) entry which is preliminary data.</text>
</comment>
<protein>
    <submittedName>
        <fullName evidence="2">Uncharacterized protein</fullName>
    </submittedName>
</protein>
<feature type="compositionally biased region" description="Polar residues" evidence="1">
    <location>
        <begin position="186"/>
        <end position="195"/>
    </location>
</feature>
<feature type="region of interest" description="Disordered" evidence="1">
    <location>
        <begin position="175"/>
        <end position="203"/>
    </location>
</feature>